<feature type="region of interest" description="Disordered" evidence="1">
    <location>
        <begin position="1"/>
        <end position="56"/>
    </location>
</feature>
<feature type="compositionally biased region" description="Basic and acidic residues" evidence="1">
    <location>
        <begin position="1"/>
        <end position="13"/>
    </location>
</feature>
<dbReference type="GeneID" id="19201790"/>
<proteinExistence type="predicted"/>
<gene>
    <name evidence="2" type="ORF">CONPUDRAFT_142807</name>
</gene>
<evidence type="ECO:0000313" key="3">
    <source>
        <dbReference type="Proteomes" id="UP000053558"/>
    </source>
</evidence>
<evidence type="ECO:0000313" key="2">
    <source>
        <dbReference type="EMBL" id="EIW84589.1"/>
    </source>
</evidence>
<reference evidence="3" key="1">
    <citation type="journal article" date="2012" name="Science">
        <title>The Paleozoic origin of enzymatic lignin decomposition reconstructed from 31 fungal genomes.</title>
        <authorList>
            <person name="Floudas D."/>
            <person name="Binder M."/>
            <person name="Riley R."/>
            <person name="Barry K."/>
            <person name="Blanchette R.A."/>
            <person name="Henrissat B."/>
            <person name="Martinez A.T."/>
            <person name="Otillar R."/>
            <person name="Spatafora J.W."/>
            <person name="Yadav J.S."/>
            <person name="Aerts A."/>
            <person name="Benoit I."/>
            <person name="Boyd A."/>
            <person name="Carlson A."/>
            <person name="Copeland A."/>
            <person name="Coutinho P.M."/>
            <person name="de Vries R.P."/>
            <person name="Ferreira P."/>
            <person name="Findley K."/>
            <person name="Foster B."/>
            <person name="Gaskell J."/>
            <person name="Glotzer D."/>
            <person name="Gorecki P."/>
            <person name="Heitman J."/>
            <person name="Hesse C."/>
            <person name="Hori C."/>
            <person name="Igarashi K."/>
            <person name="Jurgens J.A."/>
            <person name="Kallen N."/>
            <person name="Kersten P."/>
            <person name="Kohler A."/>
            <person name="Kuees U."/>
            <person name="Kumar T.K.A."/>
            <person name="Kuo A."/>
            <person name="LaButti K."/>
            <person name="Larrondo L.F."/>
            <person name="Lindquist E."/>
            <person name="Ling A."/>
            <person name="Lombard V."/>
            <person name="Lucas S."/>
            <person name="Lundell T."/>
            <person name="Martin R."/>
            <person name="McLaughlin D.J."/>
            <person name="Morgenstern I."/>
            <person name="Morin E."/>
            <person name="Murat C."/>
            <person name="Nagy L.G."/>
            <person name="Nolan M."/>
            <person name="Ohm R.A."/>
            <person name="Patyshakuliyeva A."/>
            <person name="Rokas A."/>
            <person name="Ruiz-Duenas F.J."/>
            <person name="Sabat G."/>
            <person name="Salamov A."/>
            <person name="Samejima M."/>
            <person name="Schmutz J."/>
            <person name="Slot J.C."/>
            <person name="St John F."/>
            <person name="Stenlid J."/>
            <person name="Sun H."/>
            <person name="Sun S."/>
            <person name="Syed K."/>
            <person name="Tsang A."/>
            <person name="Wiebenga A."/>
            <person name="Young D."/>
            <person name="Pisabarro A."/>
            <person name="Eastwood D.C."/>
            <person name="Martin F."/>
            <person name="Cullen D."/>
            <person name="Grigoriev I.V."/>
            <person name="Hibbett D.S."/>
        </authorList>
    </citation>
    <scope>NUCLEOTIDE SEQUENCE [LARGE SCALE GENOMIC DNA]</scope>
    <source>
        <strain evidence="3">RWD-64-598 SS2</strain>
    </source>
</reference>
<keyword evidence="3" id="KW-1185">Reference proteome</keyword>
<protein>
    <submittedName>
        <fullName evidence="2">Uncharacterized protein</fullName>
    </submittedName>
</protein>
<name>A0A5M3MZN2_CONPW</name>
<organism evidence="2 3">
    <name type="scientific">Coniophora puteana (strain RWD-64-598)</name>
    <name type="common">Brown rot fungus</name>
    <dbReference type="NCBI Taxonomy" id="741705"/>
    <lineage>
        <taxon>Eukaryota</taxon>
        <taxon>Fungi</taxon>
        <taxon>Dikarya</taxon>
        <taxon>Basidiomycota</taxon>
        <taxon>Agaricomycotina</taxon>
        <taxon>Agaricomycetes</taxon>
        <taxon>Agaricomycetidae</taxon>
        <taxon>Boletales</taxon>
        <taxon>Coniophorineae</taxon>
        <taxon>Coniophoraceae</taxon>
        <taxon>Coniophora</taxon>
    </lineage>
</organism>
<dbReference type="EMBL" id="JH711575">
    <property type="protein sequence ID" value="EIW84589.1"/>
    <property type="molecule type" value="Genomic_DNA"/>
</dbReference>
<sequence>MPTGTGKREREEDTAPVDSLSQTGQSESGPRAIAGSSRVAGKGGIQQLPQSTHLPPVSLNQDAPAVYSQMQPQQRTHQQLTQLPMYDQMSSDAAASSVLHPPQSQHALHLNGLDPFQAWLSGEISSLDLPSVMMAYDGSYIGAAESGGFSMHEFAADTAYVNAAPHMPYRIEDFLFHLMQSQQQLPGAEAEGTTVAGVESMDMDRMMMASQPTSSDGMLSMWSNASNGFEVDSWRAYLNSVSGTNYNNGTQPQDHGS</sequence>
<dbReference type="AlphaFoldDB" id="A0A5M3MZN2"/>
<dbReference type="KEGG" id="cput:CONPUDRAFT_142807"/>
<dbReference type="Proteomes" id="UP000053558">
    <property type="component" value="Unassembled WGS sequence"/>
</dbReference>
<accession>A0A5M3MZN2</accession>
<feature type="compositionally biased region" description="Polar residues" evidence="1">
    <location>
        <begin position="19"/>
        <end position="28"/>
    </location>
</feature>
<dbReference type="RefSeq" id="XP_007766249.1">
    <property type="nucleotide sequence ID" value="XM_007768059.1"/>
</dbReference>
<comment type="caution">
    <text evidence="2">The sequence shown here is derived from an EMBL/GenBank/DDBJ whole genome shotgun (WGS) entry which is preliminary data.</text>
</comment>
<feature type="compositionally biased region" description="Polar residues" evidence="1">
    <location>
        <begin position="47"/>
        <end position="56"/>
    </location>
</feature>
<evidence type="ECO:0000256" key="1">
    <source>
        <dbReference type="SAM" id="MobiDB-lite"/>
    </source>
</evidence>